<organism evidence="3 4">
    <name type="scientific">Heterodera schachtii</name>
    <name type="common">Sugarbeet cyst nematode worm</name>
    <name type="synonym">Tylenchus schachtii</name>
    <dbReference type="NCBI Taxonomy" id="97005"/>
    <lineage>
        <taxon>Eukaryota</taxon>
        <taxon>Metazoa</taxon>
        <taxon>Ecdysozoa</taxon>
        <taxon>Nematoda</taxon>
        <taxon>Chromadorea</taxon>
        <taxon>Rhabditida</taxon>
        <taxon>Tylenchina</taxon>
        <taxon>Tylenchomorpha</taxon>
        <taxon>Tylenchoidea</taxon>
        <taxon>Heteroderidae</taxon>
        <taxon>Heteroderinae</taxon>
        <taxon>Heterodera</taxon>
    </lineage>
</organism>
<keyword evidence="1" id="KW-0812">Transmembrane</keyword>
<proteinExistence type="predicted"/>
<dbReference type="PANTHER" id="PTHR28658">
    <property type="entry name" value="TRANSMEMBRANE PROTEIN 180"/>
    <property type="match status" value="1"/>
</dbReference>
<gene>
    <name evidence="3" type="ORF">niasHS_014332</name>
</gene>
<name>A0ABD2I3U9_HETSC</name>
<evidence type="ECO:0000256" key="2">
    <source>
        <dbReference type="SAM" id="SignalP"/>
    </source>
</evidence>
<dbReference type="Proteomes" id="UP001620645">
    <property type="component" value="Unassembled WGS sequence"/>
</dbReference>
<sequence length="161" mass="17733">MGITLVHAFVRLATGTILVTTRGNGTVIVVVIVDENWTCAQFAAVCRGIAFDRLTVSLRRIFQLIAWSALYSDSTRDHRKRVRGIKYAQLASLCSVNVITVTEKMSHSLENFGVFQFICIGIGIISLCCLYMAGHLGGNRCAATAAWREGGQIGCNRQRRH</sequence>
<evidence type="ECO:0000256" key="1">
    <source>
        <dbReference type="SAM" id="Phobius"/>
    </source>
</evidence>
<accession>A0ABD2I3U9</accession>
<keyword evidence="2" id="KW-0732">Signal</keyword>
<dbReference type="InterPro" id="IPR040035">
    <property type="entry name" value="TMEM180"/>
</dbReference>
<feature type="signal peptide" evidence="2">
    <location>
        <begin position="1"/>
        <end position="15"/>
    </location>
</feature>
<protein>
    <submittedName>
        <fullName evidence="3">Uncharacterized protein</fullName>
    </submittedName>
</protein>
<keyword evidence="1" id="KW-1133">Transmembrane helix</keyword>
<comment type="caution">
    <text evidence="3">The sequence shown here is derived from an EMBL/GenBank/DDBJ whole genome shotgun (WGS) entry which is preliminary data.</text>
</comment>
<keyword evidence="1" id="KW-0472">Membrane</keyword>
<dbReference type="AlphaFoldDB" id="A0ABD2I3U9"/>
<evidence type="ECO:0000313" key="3">
    <source>
        <dbReference type="EMBL" id="KAL3074887.1"/>
    </source>
</evidence>
<feature type="transmembrane region" description="Helical" evidence="1">
    <location>
        <begin position="114"/>
        <end position="133"/>
    </location>
</feature>
<evidence type="ECO:0000313" key="4">
    <source>
        <dbReference type="Proteomes" id="UP001620645"/>
    </source>
</evidence>
<reference evidence="3 4" key="1">
    <citation type="submission" date="2024-10" db="EMBL/GenBank/DDBJ databases">
        <authorList>
            <person name="Kim D."/>
        </authorList>
    </citation>
    <scope>NUCLEOTIDE SEQUENCE [LARGE SCALE GENOMIC DNA]</scope>
    <source>
        <strain evidence="3">Taebaek</strain>
    </source>
</reference>
<dbReference type="EMBL" id="JBICCN010000356">
    <property type="protein sequence ID" value="KAL3074887.1"/>
    <property type="molecule type" value="Genomic_DNA"/>
</dbReference>
<keyword evidence="4" id="KW-1185">Reference proteome</keyword>
<dbReference type="PANTHER" id="PTHR28658:SF1">
    <property type="entry name" value="MAJOR FACILITATOR SUPERFAMILY DOMAIN CONTAINING 13B"/>
    <property type="match status" value="1"/>
</dbReference>
<feature type="chain" id="PRO_5044759934" evidence="2">
    <location>
        <begin position="16"/>
        <end position="161"/>
    </location>
</feature>